<dbReference type="RefSeq" id="WP_152265824.1">
    <property type="nucleotide sequence ID" value="NZ_VOKX01000117.1"/>
</dbReference>
<organism evidence="2 3">
    <name type="scientific">Streptomyces mobaraensis</name>
    <name type="common">Streptoverticillium mobaraense</name>
    <dbReference type="NCBI Taxonomy" id="35621"/>
    <lineage>
        <taxon>Bacteria</taxon>
        <taxon>Bacillati</taxon>
        <taxon>Actinomycetota</taxon>
        <taxon>Actinomycetes</taxon>
        <taxon>Kitasatosporales</taxon>
        <taxon>Streptomycetaceae</taxon>
        <taxon>Streptomyces</taxon>
    </lineage>
</organism>
<name>A0A5N5W0K1_STRMB</name>
<dbReference type="EMBL" id="VOKX01000117">
    <property type="protein sequence ID" value="KAB7834147.1"/>
    <property type="molecule type" value="Genomic_DNA"/>
</dbReference>
<proteinExistence type="predicted"/>
<evidence type="ECO:0000313" key="3">
    <source>
        <dbReference type="Proteomes" id="UP000327000"/>
    </source>
</evidence>
<comment type="caution">
    <text evidence="2">The sequence shown here is derived from an EMBL/GenBank/DDBJ whole genome shotgun (WGS) entry which is preliminary data.</text>
</comment>
<dbReference type="AlphaFoldDB" id="A0A5N5W0K1"/>
<gene>
    <name evidence="2" type="ORF">FRZ00_31335</name>
</gene>
<dbReference type="Proteomes" id="UP000327000">
    <property type="component" value="Unassembled WGS sequence"/>
</dbReference>
<feature type="domain" description="DUF397" evidence="1">
    <location>
        <begin position="5"/>
        <end position="58"/>
    </location>
</feature>
<keyword evidence="3" id="KW-1185">Reference proteome</keyword>
<reference evidence="2 3" key="1">
    <citation type="journal article" date="2019" name="Microb. Cell Fact.">
        <title>Exploring novel herbicidin analogues by transcriptional regulator overexpression and MS/MS molecular networking.</title>
        <authorList>
            <person name="Shi Y."/>
            <person name="Gu R."/>
            <person name="Li Y."/>
            <person name="Wang X."/>
            <person name="Ren W."/>
            <person name="Li X."/>
            <person name="Wang L."/>
            <person name="Xie Y."/>
            <person name="Hong B."/>
        </authorList>
    </citation>
    <scope>NUCLEOTIDE SEQUENCE [LARGE SCALE GENOMIC DNA]</scope>
    <source>
        <strain evidence="2 3">US-43</strain>
    </source>
</reference>
<evidence type="ECO:0000313" key="2">
    <source>
        <dbReference type="EMBL" id="KAB7834147.1"/>
    </source>
</evidence>
<dbReference type="InterPro" id="IPR007278">
    <property type="entry name" value="DUF397"/>
</dbReference>
<accession>A0A5N5W0K1</accession>
<dbReference type="Pfam" id="PF04149">
    <property type="entry name" value="DUF397"/>
    <property type="match status" value="1"/>
</dbReference>
<protein>
    <submittedName>
        <fullName evidence="2">DUF397 domain-containing protein</fullName>
    </submittedName>
</protein>
<sequence>MREVPWQKSGFSSTGGNGDCLEVAATGTSTLRLRESDEPGTVLTLTPAALRSLLARARSGHLDSPSGR</sequence>
<dbReference type="OrthoDB" id="3402668at2"/>
<evidence type="ECO:0000259" key="1">
    <source>
        <dbReference type="Pfam" id="PF04149"/>
    </source>
</evidence>